<dbReference type="InterPro" id="IPR006016">
    <property type="entry name" value="UspA"/>
</dbReference>
<dbReference type="GO" id="GO:0061630">
    <property type="term" value="F:ubiquitin protein ligase activity"/>
    <property type="evidence" value="ECO:0007669"/>
    <property type="project" value="UniProtKB-EC"/>
</dbReference>
<evidence type="ECO:0000313" key="13">
    <source>
        <dbReference type="Proteomes" id="UP001454036"/>
    </source>
</evidence>
<name>A0AAV3PHE5_LITER</name>
<evidence type="ECO:0000256" key="1">
    <source>
        <dbReference type="ARBA" id="ARBA00000900"/>
    </source>
</evidence>
<dbReference type="SMART" id="SM00220">
    <property type="entry name" value="S_TKc"/>
    <property type="match status" value="1"/>
</dbReference>
<dbReference type="PROSITE" id="PS50011">
    <property type="entry name" value="PROTEIN_KINASE_DOM"/>
    <property type="match status" value="1"/>
</dbReference>
<keyword evidence="6" id="KW-0833">Ubl conjugation pathway</keyword>
<dbReference type="InterPro" id="IPR011009">
    <property type="entry name" value="Kinase-like_dom_sf"/>
</dbReference>
<dbReference type="PANTHER" id="PTHR45647:SF15">
    <property type="entry name" value="U-BOX DOMAIN-CONTAINING PROTEIN 35"/>
    <property type="match status" value="1"/>
</dbReference>
<dbReference type="InterPro" id="IPR000719">
    <property type="entry name" value="Prot_kinase_dom"/>
</dbReference>
<feature type="compositionally biased region" description="Low complexity" evidence="10">
    <location>
        <begin position="242"/>
        <end position="254"/>
    </location>
</feature>
<keyword evidence="13" id="KW-1185">Reference proteome</keyword>
<organism evidence="12 13">
    <name type="scientific">Lithospermum erythrorhizon</name>
    <name type="common">Purple gromwell</name>
    <name type="synonym">Lithospermum officinale var. erythrorhizon</name>
    <dbReference type="NCBI Taxonomy" id="34254"/>
    <lineage>
        <taxon>Eukaryota</taxon>
        <taxon>Viridiplantae</taxon>
        <taxon>Streptophyta</taxon>
        <taxon>Embryophyta</taxon>
        <taxon>Tracheophyta</taxon>
        <taxon>Spermatophyta</taxon>
        <taxon>Magnoliopsida</taxon>
        <taxon>eudicotyledons</taxon>
        <taxon>Gunneridae</taxon>
        <taxon>Pentapetalae</taxon>
        <taxon>asterids</taxon>
        <taxon>lamiids</taxon>
        <taxon>Boraginales</taxon>
        <taxon>Boraginaceae</taxon>
        <taxon>Boraginoideae</taxon>
        <taxon>Lithospermeae</taxon>
        <taxon>Lithospermum</taxon>
    </lineage>
</organism>
<gene>
    <name evidence="12" type="ORF">LIER_37236</name>
</gene>
<dbReference type="CDD" id="cd01989">
    <property type="entry name" value="USP_STK_Ubox_N"/>
    <property type="match status" value="1"/>
</dbReference>
<dbReference type="SUPFAM" id="SSF52402">
    <property type="entry name" value="Adenine nucleotide alpha hydrolases-like"/>
    <property type="match status" value="1"/>
</dbReference>
<comment type="catalytic activity">
    <reaction evidence="1">
        <text>S-ubiquitinyl-[E2 ubiquitin-conjugating enzyme]-L-cysteine + [acceptor protein]-L-lysine = [E2 ubiquitin-conjugating enzyme]-L-cysteine + N(6)-ubiquitinyl-[acceptor protein]-L-lysine.</text>
        <dbReference type="EC" id="2.3.2.27"/>
    </reaction>
</comment>
<dbReference type="EC" id="2.3.2.27" evidence="2"/>
<keyword evidence="3" id="KW-0808">Transferase</keyword>
<dbReference type="InterPro" id="IPR008271">
    <property type="entry name" value="Ser/Thr_kinase_AS"/>
</dbReference>
<feature type="coiled-coil region" evidence="9">
    <location>
        <begin position="396"/>
        <end position="432"/>
    </location>
</feature>
<keyword evidence="5" id="KW-0418">Kinase</keyword>
<proteinExistence type="predicted"/>
<protein>
    <recommendedName>
        <fullName evidence="2">RING-type E3 ubiquitin transferase</fullName>
        <ecNumber evidence="2">2.3.2.27</ecNumber>
    </recommendedName>
</protein>
<evidence type="ECO:0000256" key="9">
    <source>
        <dbReference type="SAM" id="Coils"/>
    </source>
</evidence>
<evidence type="ECO:0000256" key="7">
    <source>
        <dbReference type="ARBA" id="ARBA00022840"/>
    </source>
</evidence>
<dbReference type="PANTHER" id="PTHR45647">
    <property type="entry name" value="OS02G0152300 PROTEIN"/>
    <property type="match status" value="1"/>
</dbReference>
<dbReference type="EMBL" id="BAABME010017729">
    <property type="protein sequence ID" value="GAA0151147.1"/>
    <property type="molecule type" value="Genomic_DNA"/>
</dbReference>
<dbReference type="GO" id="GO:0005524">
    <property type="term" value="F:ATP binding"/>
    <property type="evidence" value="ECO:0007669"/>
    <property type="project" value="UniProtKB-UniRule"/>
</dbReference>
<dbReference type="GO" id="GO:0004672">
    <property type="term" value="F:protein kinase activity"/>
    <property type="evidence" value="ECO:0007669"/>
    <property type="project" value="InterPro"/>
</dbReference>
<dbReference type="Gene3D" id="1.10.510.10">
    <property type="entry name" value="Transferase(Phosphotransferase) domain 1"/>
    <property type="match status" value="1"/>
</dbReference>
<dbReference type="Gene3D" id="3.30.200.20">
    <property type="entry name" value="Phosphorylase Kinase, domain 1"/>
    <property type="match status" value="1"/>
</dbReference>
<evidence type="ECO:0000256" key="6">
    <source>
        <dbReference type="ARBA" id="ARBA00022786"/>
    </source>
</evidence>
<dbReference type="SUPFAM" id="SSF56112">
    <property type="entry name" value="Protein kinase-like (PK-like)"/>
    <property type="match status" value="1"/>
</dbReference>
<reference evidence="12 13" key="1">
    <citation type="submission" date="2024-01" db="EMBL/GenBank/DDBJ databases">
        <title>The complete chloroplast genome sequence of Lithospermum erythrorhizon: insights into the phylogenetic relationship among Boraginaceae species and the maternal lineages of purple gromwells.</title>
        <authorList>
            <person name="Okada T."/>
            <person name="Watanabe K."/>
        </authorList>
    </citation>
    <scope>NUCLEOTIDE SEQUENCE [LARGE SCALE GENOMIC DNA]</scope>
</reference>
<evidence type="ECO:0000313" key="12">
    <source>
        <dbReference type="EMBL" id="GAA0151147.1"/>
    </source>
</evidence>
<evidence type="ECO:0000256" key="8">
    <source>
        <dbReference type="PROSITE-ProRule" id="PRU10141"/>
    </source>
</evidence>
<sequence>MLVSLAYFKKVFQDYKILCCKVKIIEGVIILPSSYRGRKCYSELARGMEGNDMVELVDTDAVESPISSAVAVAVSSSKKGKAVLRWALEKFVAEGEVSFKLLHVRPVIASVPTPMGNRVPIAQVREDVAVAFRKEVHWQTARKLKPYESMCTQRKVMLEVVHIESDDVVIAIAEEVTKRNITKLVIGTSSRRMFTRGPNLSSKIAKCCPKFCTVYAISKGKLSSASPASEIGESFRSDGTETSRSSSVSSDLSNRTSKVVSSHLHSPSLPAQRSLALLHLNQNILHKRTSTTTHPGNSSLDSGRGSDHLSFSSGSSLIDNVSCGVFSSRSTFADSLLWTSDQASTSCAPADSCDSQISVNFELEKLRIELRHIRGMYALAQSEALDASRKQKDLEKSRLEKEIKLREISIKEEEAEQLVKQEKEKYENAKRAADYAWYSAEKEATLRVKADADASREVKEKETIEDVLAGTFQRYQTFSWDEIVSATSSFSENLKIGMGGYGIVYKCVLRHTTVAVKVLHSKAAHITKQFQQEVEVLSRIKHPHLLILLGACPDHGCLVYEFMENGSLEDRLLKRNKAQPLPWFKRFRIAWEIASALLFLHSSNPEPIVHRDLKPANILLDQNFVSKIGDVGLSKVLHTDSSVFSTNEDTSLVGTLSYIDPEYQRTGSISLKSDVYAFGIIILQLLTAKPPLALAYTVEKALEDGTFASLLDQEAGNWPIKDTKELVRLALRCTELRCRDRPDLKDQILPILEKLKETADTACGLGSATRGQPPKHFICPILKVRLK</sequence>
<dbReference type="Pfam" id="PF00069">
    <property type="entry name" value="Pkinase"/>
    <property type="match status" value="1"/>
</dbReference>
<feature type="region of interest" description="Disordered" evidence="10">
    <location>
        <begin position="225"/>
        <end position="254"/>
    </location>
</feature>
<dbReference type="Gene3D" id="3.40.50.620">
    <property type="entry name" value="HUPs"/>
    <property type="match status" value="1"/>
</dbReference>
<evidence type="ECO:0000259" key="11">
    <source>
        <dbReference type="PROSITE" id="PS50011"/>
    </source>
</evidence>
<evidence type="ECO:0000256" key="10">
    <source>
        <dbReference type="SAM" id="MobiDB-lite"/>
    </source>
</evidence>
<keyword evidence="9" id="KW-0175">Coiled coil</keyword>
<dbReference type="PROSITE" id="PS00108">
    <property type="entry name" value="PROTEIN_KINASE_ST"/>
    <property type="match status" value="1"/>
</dbReference>
<evidence type="ECO:0000256" key="3">
    <source>
        <dbReference type="ARBA" id="ARBA00022679"/>
    </source>
</evidence>
<keyword evidence="4 8" id="KW-0547">Nucleotide-binding</keyword>
<keyword evidence="7 8" id="KW-0067">ATP-binding</keyword>
<dbReference type="InterPro" id="IPR051348">
    <property type="entry name" value="U-box_ubiquitin_ligases"/>
</dbReference>
<dbReference type="AlphaFoldDB" id="A0AAV3PHE5"/>
<dbReference type="InterPro" id="IPR014729">
    <property type="entry name" value="Rossmann-like_a/b/a_fold"/>
</dbReference>
<dbReference type="Proteomes" id="UP001454036">
    <property type="component" value="Unassembled WGS sequence"/>
</dbReference>
<dbReference type="PROSITE" id="PS00107">
    <property type="entry name" value="PROTEIN_KINASE_ATP"/>
    <property type="match status" value="1"/>
</dbReference>
<evidence type="ECO:0000256" key="4">
    <source>
        <dbReference type="ARBA" id="ARBA00022741"/>
    </source>
</evidence>
<dbReference type="InterPro" id="IPR017441">
    <property type="entry name" value="Protein_kinase_ATP_BS"/>
</dbReference>
<evidence type="ECO:0000256" key="2">
    <source>
        <dbReference type="ARBA" id="ARBA00012483"/>
    </source>
</evidence>
<evidence type="ECO:0000256" key="5">
    <source>
        <dbReference type="ARBA" id="ARBA00022777"/>
    </source>
</evidence>
<dbReference type="Pfam" id="PF00582">
    <property type="entry name" value="Usp"/>
    <property type="match status" value="1"/>
</dbReference>
<accession>A0AAV3PHE5</accession>
<feature type="domain" description="Protein kinase" evidence="11">
    <location>
        <begin position="490"/>
        <end position="752"/>
    </location>
</feature>
<comment type="caution">
    <text evidence="12">The sequence shown here is derived from an EMBL/GenBank/DDBJ whole genome shotgun (WGS) entry which is preliminary data.</text>
</comment>
<feature type="binding site" evidence="8">
    <location>
        <position position="517"/>
    </location>
    <ligand>
        <name>ATP</name>
        <dbReference type="ChEBI" id="CHEBI:30616"/>
    </ligand>
</feature>